<organism evidence="3 4">
    <name type="scientific">Gordonia oryzae</name>
    <dbReference type="NCBI Taxonomy" id="2487349"/>
    <lineage>
        <taxon>Bacteria</taxon>
        <taxon>Bacillati</taxon>
        <taxon>Actinomycetota</taxon>
        <taxon>Actinomycetes</taxon>
        <taxon>Mycobacteriales</taxon>
        <taxon>Gordoniaceae</taxon>
        <taxon>Gordonia</taxon>
    </lineage>
</organism>
<evidence type="ECO:0000259" key="2">
    <source>
        <dbReference type="Pfam" id="PF13478"/>
    </source>
</evidence>
<dbReference type="PANTHER" id="PTHR30388">
    <property type="entry name" value="ALDEHYDE OXIDOREDUCTASE MOLYBDENUM COFACTOR ASSEMBLY PROTEIN"/>
    <property type="match status" value="1"/>
</dbReference>
<dbReference type="AlphaFoldDB" id="A0A3N4GAT6"/>
<keyword evidence="4" id="KW-1185">Reference proteome</keyword>
<dbReference type="EMBL" id="RKMH01000008">
    <property type="protein sequence ID" value="RPA59872.1"/>
    <property type="molecule type" value="Genomic_DNA"/>
</dbReference>
<accession>A0A3N4GAT6</accession>
<comment type="caution">
    <text evidence="3">The sequence shown here is derived from an EMBL/GenBank/DDBJ whole genome shotgun (WGS) entry which is preliminary data.</text>
</comment>
<dbReference type="PANTHER" id="PTHR30388:SF4">
    <property type="entry name" value="MOLYBDENUM COFACTOR INSERTION CHAPERONE PAOD"/>
    <property type="match status" value="1"/>
</dbReference>
<evidence type="ECO:0000259" key="1">
    <source>
        <dbReference type="Pfam" id="PF02625"/>
    </source>
</evidence>
<sequence>MRDVLPALVRHLESGPVALARVISTTGASPRAVGSAMLITADGEIIGSLSGGCVESAIIDSAAETLSDETATIEHFGLADPDGIAIGLTCGGEMEVLVEPLGAGHLDAVRRLAAAVAAGTPIALAATLSASPAWHVATPDDQRPWRHLDADIADLLATGRSGIIGVDDCETGPQGDRPRTFVQTFGPRSRLILVGANDFVRALATLGSALGHHVTVVDARAVFATHTRFPDADEVIVDWPHRYLAQEITEHRTDRSTCVCVMTHDAKFDVPTLCTALGSDRVGFVGALGSRRTVADRNARLVEAGVTADQLARLRSPLGLDLGAHTPAEVAVSIAAQLIADRHDASGMSLTLTSGPIHR</sequence>
<dbReference type="InterPro" id="IPR003777">
    <property type="entry name" value="XdhC_CoxI"/>
</dbReference>
<dbReference type="RefSeq" id="WP_123929691.1">
    <property type="nucleotide sequence ID" value="NZ_JBPSDP010000007.1"/>
</dbReference>
<dbReference type="Proteomes" id="UP000267536">
    <property type="component" value="Unassembled WGS sequence"/>
</dbReference>
<evidence type="ECO:0000313" key="4">
    <source>
        <dbReference type="Proteomes" id="UP000267536"/>
    </source>
</evidence>
<protein>
    <submittedName>
        <fullName evidence="3">XdhC/CoxI family protein</fullName>
    </submittedName>
</protein>
<dbReference type="Pfam" id="PF02625">
    <property type="entry name" value="XdhC_CoxI"/>
    <property type="match status" value="1"/>
</dbReference>
<dbReference type="InterPro" id="IPR027051">
    <property type="entry name" value="XdhC_Rossmann_dom"/>
</dbReference>
<feature type="domain" description="XdhC Rossmann" evidence="2">
    <location>
        <begin position="191"/>
        <end position="338"/>
    </location>
</feature>
<evidence type="ECO:0000313" key="3">
    <source>
        <dbReference type="EMBL" id="RPA59872.1"/>
    </source>
</evidence>
<reference evidence="3 4" key="1">
    <citation type="submission" date="2018-11" db="EMBL/GenBank/DDBJ databases">
        <title>Draft genome sequence of Gordonia sp. RS15-1S isolated from rice stems.</title>
        <authorList>
            <person name="Muangham S."/>
        </authorList>
    </citation>
    <scope>NUCLEOTIDE SEQUENCE [LARGE SCALE GENOMIC DNA]</scope>
    <source>
        <strain evidence="3 4">RS15-1S</strain>
    </source>
</reference>
<gene>
    <name evidence="3" type="ORF">EF294_11475</name>
</gene>
<dbReference type="Gene3D" id="3.40.50.720">
    <property type="entry name" value="NAD(P)-binding Rossmann-like Domain"/>
    <property type="match status" value="1"/>
</dbReference>
<feature type="domain" description="XdhC- CoxI" evidence="1">
    <location>
        <begin position="15"/>
        <end position="77"/>
    </location>
</feature>
<dbReference type="InterPro" id="IPR052698">
    <property type="entry name" value="MoCofactor_Util/Proc"/>
</dbReference>
<name>A0A3N4GAT6_9ACTN</name>
<proteinExistence type="predicted"/>
<dbReference type="OrthoDB" id="9815497at2"/>
<dbReference type="Pfam" id="PF13478">
    <property type="entry name" value="XdhC_C"/>
    <property type="match status" value="1"/>
</dbReference>